<keyword evidence="2" id="KW-0472">Membrane</keyword>
<dbReference type="STRING" id="1302272.FC96_GL001672"/>
<evidence type="ECO:0000256" key="2">
    <source>
        <dbReference type="SAM" id="Phobius"/>
    </source>
</evidence>
<name>A0A0R1HY81_9LACO</name>
<accession>A0A0R1HY81</accession>
<dbReference type="Gene3D" id="1.10.260.40">
    <property type="entry name" value="lambda repressor-like DNA-binding domains"/>
    <property type="match status" value="1"/>
</dbReference>
<dbReference type="PANTHER" id="PTHR46558">
    <property type="entry name" value="TRACRIPTIONAL REGULATORY PROTEIN-RELATED-RELATED"/>
    <property type="match status" value="1"/>
</dbReference>
<sequence>MSFKDDLRMMRHQAGLTQEDLAQKLHVTRQTVSTWETGKNRPNLETLHTLSQLFNEPLEKLLFGEETKVDKVNRHSVAKKIDHDVNLKKRYRFWTISLASLLTLTVAGIGLLLFGYYQGIDTIDRINPFLSYEVGYTKLPSSSEISPRNKKTDGYWTAWFTDSPMGNEWTKLTLTTGENPGLKDPYVMAYHKGSFVKEARIVPRTYLSKAYVSNLKGLETLLKTKNTPDYKLFQHQIHVSDTIQDLSEE</sequence>
<gene>
    <name evidence="4" type="ORF">FC96_GL001672</name>
</gene>
<dbReference type="InterPro" id="IPR010982">
    <property type="entry name" value="Lambda_DNA-bd_dom_sf"/>
</dbReference>
<feature type="domain" description="HTH cro/C1-type" evidence="3">
    <location>
        <begin position="7"/>
        <end position="61"/>
    </location>
</feature>
<dbReference type="PROSITE" id="PS50943">
    <property type="entry name" value="HTH_CROC1"/>
    <property type="match status" value="1"/>
</dbReference>
<dbReference type="GO" id="GO:0003677">
    <property type="term" value="F:DNA binding"/>
    <property type="evidence" value="ECO:0007669"/>
    <property type="project" value="UniProtKB-KW"/>
</dbReference>
<dbReference type="CDD" id="cd00093">
    <property type="entry name" value="HTH_XRE"/>
    <property type="match status" value="1"/>
</dbReference>
<keyword evidence="2" id="KW-0812">Transmembrane</keyword>
<dbReference type="Proteomes" id="UP000050911">
    <property type="component" value="Unassembled WGS sequence"/>
</dbReference>
<dbReference type="EMBL" id="AZCX01000003">
    <property type="protein sequence ID" value="KRK48561.1"/>
    <property type="molecule type" value="Genomic_DNA"/>
</dbReference>
<dbReference type="Pfam" id="PF01381">
    <property type="entry name" value="HTH_3"/>
    <property type="match status" value="1"/>
</dbReference>
<evidence type="ECO:0000256" key="1">
    <source>
        <dbReference type="ARBA" id="ARBA00023125"/>
    </source>
</evidence>
<evidence type="ECO:0000313" key="4">
    <source>
        <dbReference type="EMBL" id="KRK48561.1"/>
    </source>
</evidence>
<dbReference type="SMART" id="SM00530">
    <property type="entry name" value="HTH_XRE"/>
    <property type="match status" value="1"/>
</dbReference>
<reference evidence="4 5" key="1">
    <citation type="journal article" date="2015" name="Genome Announc.">
        <title>Expanding the biotechnology potential of lactobacilli through comparative genomics of 213 strains and associated genera.</title>
        <authorList>
            <person name="Sun Z."/>
            <person name="Harris H.M."/>
            <person name="McCann A."/>
            <person name="Guo C."/>
            <person name="Argimon S."/>
            <person name="Zhang W."/>
            <person name="Yang X."/>
            <person name="Jeffery I.B."/>
            <person name="Cooney J.C."/>
            <person name="Kagawa T.F."/>
            <person name="Liu W."/>
            <person name="Song Y."/>
            <person name="Salvetti E."/>
            <person name="Wrobel A."/>
            <person name="Rasinkangas P."/>
            <person name="Parkhill J."/>
            <person name="Rea M.C."/>
            <person name="O'Sullivan O."/>
            <person name="Ritari J."/>
            <person name="Douillard F.P."/>
            <person name="Paul Ross R."/>
            <person name="Yang R."/>
            <person name="Briner A.E."/>
            <person name="Felis G.E."/>
            <person name="de Vos W.M."/>
            <person name="Barrangou R."/>
            <person name="Klaenhammer T.R."/>
            <person name="Caufield P.W."/>
            <person name="Cui Y."/>
            <person name="Zhang H."/>
            <person name="O'Toole P.W."/>
        </authorList>
    </citation>
    <scope>NUCLEOTIDE SEQUENCE [LARGE SCALE GENOMIC DNA]</scope>
    <source>
        <strain evidence="4 5">JCM 15530</strain>
    </source>
</reference>
<keyword evidence="5" id="KW-1185">Reference proteome</keyword>
<dbReference type="PATRIC" id="fig|1302272.5.peg.1689"/>
<evidence type="ECO:0000259" key="3">
    <source>
        <dbReference type="PROSITE" id="PS50943"/>
    </source>
</evidence>
<dbReference type="SUPFAM" id="SSF47413">
    <property type="entry name" value="lambda repressor-like DNA-binding domains"/>
    <property type="match status" value="1"/>
</dbReference>
<organism evidence="4 5">
    <name type="scientific">Secundilactobacillus kimchicus JCM 15530</name>
    <dbReference type="NCBI Taxonomy" id="1302272"/>
    <lineage>
        <taxon>Bacteria</taxon>
        <taxon>Bacillati</taxon>
        <taxon>Bacillota</taxon>
        <taxon>Bacilli</taxon>
        <taxon>Lactobacillales</taxon>
        <taxon>Lactobacillaceae</taxon>
        <taxon>Secundilactobacillus</taxon>
    </lineage>
</organism>
<keyword evidence="1" id="KW-0238">DNA-binding</keyword>
<dbReference type="AlphaFoldDB" id="A0A0R1HY81"/>
<dbReference type="OrthoDB" id="9805856at2"/>
<protein>
    <submittedName>
        <fullName evidence="4">XRE family transcriptional regulator</fullName>
    </submittedName>
</protein>
<dbReference type="InterPro" id="IPR001387">
    <property type="entry name" value="Cro/C1-type_HTH"/>
</dbReference>
<feature type="transmembrane region" description="Helical" evidence="2">
    <location>
        <begin position="93"/>
        <end position="117"/>
    </location>
</feature>
<evidence type="ECO:0000313" key="5">
    <source>
        <dbReference type="Proteomes" id="UP000050911"/>
    </source>
</evidence>
<proteinExistence type="predicted"/>
<comment type="caution">
    <text evidence="4">The sequence shown here is derived from an EMBL/GenBank/DDBJ whole genome shotgun (WGS) entry which is preliminary data.</text>
</comment>
<dbReference type="PANTHER" id="PTHR46558:SF15">
    <property type="entry name" value="HELIX-TURN-HELIX DOMAIN PROTEIN"/>
    <property type="match status" value="1"/>
</dbReference>
<keyword evidence="2" id="KW-1133">Transmembrane helix</keyword>